<dbReference type="Pfam" id="PF00646">
    <property type="entry name" value="F-box"/>
    <property type="match status" value="1"/>
</dbReference>
<feature type="domain" description="F-box" evidence="1">
    <location>
        <begin position="187"/>
        <end position="227"/>
    </location>
</feature>
<dbReference type="GeneID" id="98148056"/>
<name>A0ABR4LRZ5_9EURO</name>
<evidence type="ECO:0000313" key="3">
    <source>
        <dbReference type="Proteomes" id="UP001610432"/>
    </source>
</evidence>
<dbReference type="RefSeq" id="XP_070886215.1">
    <property type="nucleotide sequence ID" value="XM_071032984.1"/>
</dbReference>
<dbReference type="SUPFAM" id="SSF81383">
    <property type="entry name" value="F-box domain"/>
    <property type="match status" value="1"/>
</dbReference>
<comment type="caution">
    <text evidence="2">The sequence shown here is derived from an EMBL/GenBank/DDBJ whole genome shotgun (WGS) entry which is preliminary data.</text>
</comment>
<dbReference type="EMBL" id="JBFXLQ010000020">
    <property type="protein sequence ID" value="KAL2867236.1"/>
    <property type="molecule type" value="Genomic_DNA"/>
</dbReference>
<dbReference type="SMART" id="SM00256">
    <property type="entry name" value="FBOX"/>
    <property type="match status" value="2"/>
</dbReference>
<evidence type="ECO:0000313" key="2">
    <source>
        <dbReference type="EMBL" id="KAL2867236.1"/>
    </source>
</evidence>
<organism evidence="2 3">
    <name type="scientific">Aspergillus lucknowensis</name>
    <dbReference type="NCBI Taxonomy" id="176173"/>
    <lineage>
        <taxon>Eukaryota</taxon>
        <taxon>Fungi</taxon>
        <taxon>Dikarya</taxon>
        <taxon>Ascomycota</taxon>
        <taxon>Pezizomycotina</taxon>
        <taxon>Eurotiomycetes</taxon>
        <taxon>Eurotiomycetidae</taxon>
        <taxon>Eurotiales</taxon>
        <taxon>Aspergillaceae</taxon>
        <taxon>Aspergillus</taxon>
        <taxon>Aspergillus subgen. Nidulantes</taxon>
    </lineage>
</organism>
<evidence type="ECO:0000259" key="1">
    <source>
        <dbReference type="SMART" id="SM00256"/>
    </source>
</evidence>
<sequence>MPMPNRLQSSRSPPCFGAHIFSRPLTRPPGLATPAIQTSALTNLPCEILILIFADLSSDPISQVALALTCKAIFDISTRIRLRICCLVNTSQLRLPFLKMIHPRSRVAYGTEIETETGTSSVSLSSAWHVCVRCRALRPTDGRYRERKKKALYDIQMADFEDWKKATRLRIPQNITITSPLCHLFTLPNELLLTIFDNCDTYTKITLALTCKKLLFLSASIPIDLSLFNNRDARLHLLELVRPRTSSGAPARDSGWNICKVCVRLRPTSREFWERIRRLTQYGDSWDDLVNKFATPEAEYCPFHDVLVRRKALFFERIFINP</sequence>
<keyword evidence="3" id="KW-1185">Reference proteome</keyword>
<dbReference type="CDD" id="cd09917">
    <property type="entry name" value="F-box_SF"/>
    <property type="match status" value="1"/>
</dbReference>
<dbReference type="InterPro" id="IPR036047">
    <property type="entry name" value="F-box-like_dom_sf"/>
</dbReference>
<feature type="domain" description="F-box" evidence="1">
    <location>
        <begin position="44"/>
        <end position="86"/>
    </location>
</feature>
<protein>
    <recommendedName>
        <fullName evidence="1">F-box domain-containing protein</fullName>
    </recommendedName>
</protein>
<dbReference type="Proteomes" id="UP001610432">
    <property type="component" value="Unassembled WGS sequence"/>
</dbReference>
<reference evidence="2 3" key="1">
    <citation type="submission" date="2024-07" db="EMBL/GenBank/DDBJ databases">
        <title>Section-level genome sequencing and comparative genomics of Aspergillus sections Usti and Cavernicolus.</title>
        <authorList>
            <consortium name="Lawrence Berkeley National Laboratory"/>
            <person name="Nybo J.L."/>
            <person name="Vesth T.C."/>
            <person name="Theobald S."/>
            <person name="Frisvad J.C."/>
            <person name="Larsen T.O."/>
            <person name="Kjaerboelling I."/>
            <person name="Rothschild-Mancinelli K."/>
            <person name="Lyhne E.K."/>
            <person name="Kogle M.E."/>
            <person name="Barry K."/>
            <person name="Clum A."/>
            <person name="Na H."/>
            <person name="Ledsgaard L."/>
            <person name="Lin J."/>
            <person name="Lipzen A."/>
            <person name="Kuo A."/>
            <person name="Riley R."/>
            <person name="Mondo S."/>
            <person name="Labutti K."/>
            <person name="Haridas S."/>
            <person name="Pangalinan J."/>
            <person name="Salamov A.A."/>
            <person name="Simmons B.A."/>
            <person name="Magnuson J.K."/>
            <person name="Chen J."/>
            <person name="Drula E."/>
            <person name="Henrissat B."/>
            <person name="Wiebenga A."/>
            <person name="Lubbers R.J."/>
            <person name="Gomes A.C."/>
            <person name="Macurrencykelacurrency M.R."/>
            <person name="Stajich J."/>
            <person name="Grigoriev I.V."/>
            <person name="Mortensen U.H."/>
            <person name="De Vries R.P."/>
            <person name="Baker S.E."/>
            <person name="Andersen M.R."/>
        </authorList>
    </citation>
    <scope>NUCLEOTIDE SEQUENCE [LARGE SCALE GENOMIC DNA]</scope>
    <source>
        <strain evidence="2 3">CBS 449.75</strain>
    </source>
</reference>
<proteinExistence type="predicted"/>
<gene>
    <name evidence="2" type="ORF">BJX67DRAFT_381252</name>
</gene>
<accession>A0ABR4LRZ5</accession>
<dbReference type="InterPro" id="IPR001810">
    <property type="entry name" value="F-box_dom"/>
</dbReference>